<dbReference type="InterPro" id="IPR017937">
    <property type="entry name" value="Thioredoxin_CS"/>
</dbReference>
<accession>A0ABN9U0H9</accession>
<dbReference type="Pfam" id="PF00639">
    <property type="entry name" value="Rotamase"/>
    <property type="match status" value="1"/>
</dbReference>
<keyword evidence="5" id="KW-1133">Transmembrane helix</keyword>
<evidence type="ECO:0000259" key="8">
    <source>
        <dbReference type="PROSITE" id="PS51352"/>
    </source>
</evidence>
<dbReference type="Pfam" id="PF00085">
    <property type="entry name" value="Thioredoxin"/>
    <property type="match status" value="2"/>
</dbReference>
<feature type="signal peptide" evidence="6">
    <location>
        <begin position="1"/>
        <end position="20"/>
    </location>
</feature>
<feature type="domain" description="PpiC" evidence="7">
    <location>
        <begin position="470"/>
        <end position="562"/>
    </location>
</feature>
<dbReference type="PANTHER" id="PTHR45672">
    <property type="entry name" value="PROTEIN DISULFIDE-ISOMERASE C17H9.14C-RELATED"/>
    <property type="match status" value="1"/>
</dbReference>
<keyword evidence="5" id="KW-0812">Transmembrane</keyword>
<dbReference type="InterPro" id="IPR036249">
    <property type="entry name" value="Thioredoxin-like_sf"/>
</dbReference>
<dbReference type="Gene3D" id="3.10.50.40">
    <property type="match status" value="1"/>
</dbReference>
<evidence type="ECO:0000256" key="5">
    <source>
        <dbReference type="SAM" id="Phobius"/>
    </source>
</evidence>
<name>A0ABN9U0H9_9DINO</name>
<sequence length="581" mass="64376">MGRRISVALASACLHCAASALELTPQNWAEHVQGRTVFLKFFAPWCGHCKKLRPEWSRLAADFNVDCTGGGKPLCERHNVTGYPQLLWGRAPELEVYAGGRDYASLKRFADGNLGSSCGPGDLGLCSQGRRALLEKFMRLSPEQLDGKIGVAERQLKRAEYAWITMEHNMSEKLKRAERRRDKKIQQIKRKHNLLDGSQSGQRELTLETWESATSGKVVFVKFFAPWCGHCKGHSPATPDENDWDRLTGDYEGTAGALVAEVDCAGSGKPLCEQHGVTGFPRLLWGSPPEELLMYTGARTYADLRRFADEHLGPTCGSGDLEACDETHRSSMEALAQLSPEKREAAVKQADQEIEKVVKAFESTHWDILLALDLAEQEKNNKTKTINDQGLAEAKQVQAWNKKQPPGFWKPPARTGNAPQSTLDELAANFDMAFQYFLDGQMPFFIVCLVAVGALIAAWRRQSSASDEEEEWCDLRHIILDSDADVSNARRRLDAGESFSDVAKECSTCPSRAVGGSLGRVAKGKMTQPELKRVCFDPASKLGEVLGPIRTQFGLHLVVIESRHSITLPTVAHRVEAKKEQ</sequence>
<feature type="domain" description="Thioredoxin" evidence="8">
    <location>
        <begin position="12"/>
        <end position="115"/>
    </location>
</feature>
<dbReference type="InterPro" id="IPR023058">
    <property type="entry name" value="PPIase_PpiC_CS"/>
</dbReference>
<evidence type="ECO:0000259" key="7">
    <source>
        <dbReference type="PROSITE" id="PS50198"/>
    </source>
</evidence>
<evidence type="ECO:0000313" key="9">
    <source>
        <dbReference type="EMBL" id="CAK0852170.1"/>
    </source>
</evidence>
<evidence type="ECO:0000256" key="6">
    <source>
        <dbReference type="SAM" id="SignalP"/>
    </source>
</evidence>
<evidence type="ECO:0000313" key="10">
    <source>
        <dbReference type="Proteomes" id="UP001189429"/>
    </source>
</evidence>
<evidence type="ECO:0008006" key="11">
    <source>
        <dbReference type="Google" id="ProtNLM"/>
    </source>
</evidence>
<gene>
    <name evidence="9" type="ORF">PCOR1329_LOCUS44119</name>
</gene>
<dbReference type="PROSITE" id="PS00194">
    <property type="entry name" value="THIOREDOXIN_1"/>
    <property type="match status" value="2"/>
</dbReference>
<dbReference type="InterPro" id="IPR013766">
    <property type="entry name" value="Thioredoxin_domain"/>
</dbReference>
<dbReference type="SUPFAM" id="SSF52833">
    <property type="entry name" value="Thioredoxin-like"/>
    <property type="match status" value="2"/>
</dbReference>
<dbReference type="InterPro" id="IPR051063">
    <property type="entry name" value="PDI"/>
</dbReference>
<comment type="similarity">
    <text evidence="1">Belongs to the protein disulfide isomerase family.</text>
</comment>
<evidence type="ECO:0000256" key="4">
    <source>
        <dbReference type="SAM" id="Coils"/>
    </source>
</evidence>
<reference evidence="9" key="1">
    <citation type="submission" date="2023-10" db="EMBL/GenBank/DDBJ databases">
        <authorList>
            <person name="Chen Y."/>
            <person name="Shah S."/>
            <person name="Dougan E. K."/>
            <person name="Thang M."/>
            <person name="Chan C."/>
        </authorList>
    </citation>
    <scope>NUCLEOTIDE SEQUENCE [LARGE SCALE GENOMIC DNA]</scope>
</reference>
<evidence type="ECO:0000256" key="1">
    <source>
        <dbReference type="ARBA" id="ARBA00006347"/>
    </source>
</evidence>
<dbReference type="PROSITE" id="PS01096">
    <property type="entry name" value="PPIC_PPIASE_1"/>
    <property type="match status" value="1"/>
</dbReference>
<evidence type="ECO:0000256" key="3">
    <source>
        <dbReference type="PROSITE-ProRule" id="PRU00278"/>
    </source>
</evidence>
<comment type="caution">
    <text evidence="9">The sequence shown here is derived from an EMBL/GenBank/DDBJ whole genome shotgun (WGS) entry which is preliminary data.</text>
</comment>
<feature type="transmembrane region" description="Helical" evidence="5">
    <location>
        <begin position="442"/>
        <end position="459"/>
    </location>
</feature>
<keyword evidence="2 6" id="KW-0732">Signal</keyword>
<feature type="chain" id="PRO_5045315429" description="Peptidylprolyl isomerase" evidence="6">
    <location>
        <begin position="21"/>
        <end position="581"/>
    </location>
</feature>
<dbReference type="Gene3D" id="3.40.30.10">
    <property type="entry name" value="Glutaredoxin"/>
    <property type="match status" value="2"/>
</dbReference>
<keyword evidence="5" id="KW-0472">Membrane</keyword>
<dbReference type="PANTHER" id="PTHR45672:SF3">
    <property type="entry name" value="THIOREDOXIN DOMAIN-CONTAINING PROTEIN 5"/>
    <property type="match status" value="1"/>
</dbReference>
<dbReference type="Proteomes" id="UP001189429">
    <property type="component" value="Unassembled WGS sequence"/>
</dbReference>
<keyword evidence="10" id="KW-1185">Reference proteome</keyword>
<protein>
    <recommendedName>
        <fullName evidence="11">Peptidylprolyl isomerase</fullName>
    </recommendedName>
</protein>
<feature type="coiled-coil region" evidence="4">
    <location>
        <begin position="167"/>
        <end position="194"/>
    </location>
</feature>
<dbReference type="PROSITE" id="PS50198">
    <property type="entry name" value="PPIC_PPIASE_2"/>
    <property type="match status" value="1"/>
</dbReference>
<dbReference type="PROSITE" id="PS51352">
    <property type="entry name" value="THIOREDOXIN_2"/>
    <property type="match status" value="2"/>
</dbReference>
<keyword evidence="4" id="KW-0175">Coiled coil</keyword>
<dbReference type="InterPro" id="IPR046357">
    <property type="entry name" value="PPIase_dom_sf"/>
</dbReference>
<dbReference type="EMBL" id="CAUYUJ010015300">
    <property type="protein sequence ID" value="CAK0852170.1"/>
    <property type="molecule type" value="Genomic_DNA"/>
</dbReference>
<dbReference type="InterPro" id="IPR000297">
    <property type="entry name" value="PPIase_PpiC"/>
</dbReference>
<evidence type="ECO:0000256" key="2">
    <source>
        <dbReference type="ARBA" id="ARBA00022729"/>
    </source>
</evidence>
<keyword evidence="3" id="KW-0413">Isomerase</keyword>
<dbReference type="SUPFAM" id="SSF54534">
    <property type="entry name" value="FKBP-like"/>
    <property type="match status" value="1"/>
</dbReference>
<keyword evidence="3" id="KW-0697">Rotamase</keyword>
<organism evidence="9 10">
    <name type="scientific">Prorocentrum cordatum</name>
    <dbReference type="NCBI Taxonomy" id="2364126"/>
    <lineage>
        <taxon>Eukaryota</taxon>
        <taxon>Sar</taxon>
        <taxon>Alveolata</taxon>
        <taxon>Dinophyceae</taxon>
        <taxon>Prorocentrales</taxon>
        <taxon>Prorocentraceae</taxon>
        <taxon>Prorocentrum</taxon>
    </lineage>
</organism>
<feature type="domain" description="Thioredoxin" evidence="8">
    <location>
        <begin position="179"/>
        <end position="313"/>
    </location>
</feature>
<proteinExistence type="inferred from homology"/>